<name>A0ABV7AY49_9GAMM</name>
<sequence>MSIIYNQGLDNFISNGSRPSGHLNISTLANIVLDIINKQPLNEAEQNLLTILDPSGKGNYYQIAKKMKAKNFLSTYGYAICHKIPYAGIERCMLALANANPPKTDAAWTNLFNLVCGLNGVGYSGYATSTISSIQSDLSQKSSKPNAAAEFNSILNEFDKADDNLYLGFSQTNSSISDRIDKHYDVVTPGNNPVAATPRGGNLEDLLNKLETSLKLPTTKPVQVTTKGIKWEESSCVDGIGWLVVV</sequence>
<organism evidence="1 2">
    <name type="scientific">Azotobacter bryophylli</name>
    <dbReference type="NCBI Taxonomy" id="1986537"/>
    <lineage>
        <taxon>Bacteria</taxon>
        <taxon>Pseudomonadati</taxon>
        <taxon>Pseudomonadota</taxon>
        <taxon>Gammaproteobacteria</taxon>
        <taxon>Pseudomonadales</taxon>
        <taxon>Pseudomonadaceae</taxon>
        <taxon>Azotobacter</taxon>
    </lineage>
</organism>
<protein>
    <submittedName>
        <fullName evidence="1">Uncharacterized protein</fullName>
    </submittedName>
</protein>
<reference evidence="2" key="1">
    <citation type="journal article" date="2019" name="Int. J. Syst. Evol. Microbiol.">
        <title>The Global Catalogue of Microorganisms (GCM) 10K type strain sequencing project: providing services to taxonomists for standard genome sequencing and annotation.</title>
        <authorList>
            <consortium name="The Broad Institute Genomics Platform"/>
            <consortium name="The Broad Institute Genome Sequencing Center for Infectious Disease"/>
            <person name="Wu L."/>
            <person name="Ma J."/>
        </authorList>
    </citation>
    <scope>NUCLEOTIDE SEQUENCE [LARGE SCALE GENOMIC DNA]</scope>
    <source>
        <strain evidence="2">KCTC 62195</strain>
    </source>
</reference>
<keyword evidence="2" id="KW-1185">Reference proteome</keyword>
<accession>A0ABV7AY49</accession>
<proteinExistence type="predicted"/>
<comment type="caution">
    <text evidence="1">The sequence shown here is derived from an EMBL/GenBank/DDBJ whole genome shotgun (WGS) entry which is preliminary data.</text>
</comment>
<evidence type="ECO:0000313" key="1">
    <source>
        <dbReference type="EMBL" id="MFC2973447.1"/>
    </source>
</evidence>
<evidence type="ECO:0000313" key="2">
    <source>
        <dbReference type="Proteomes" id="UP001595457"/>
    </source>
</evidence>
<dbReference type="Proteomes" id="UP001595457">
    <property type="component" value="Unassembled WGS sequence"/>
</dbReference>
<dbReference type="EMBL" id="JBHRSJ010000030">
    <property type="protein sequence ID" value="MFC2973447.1"/>
    <property type="molecule type" value="Genomic_DNA"/>
</dbReference>
<gene>
    <name evidence="1" type="ORF">ACFOJE_14675</name>
</gene>
<dbReference type="RefSeq" id="WP_377815184.1">
    <property type="nucleotide sequence ID" value="NZ_JBHRSJ010000030.1"/>
</dbReference>